<dbReference type="EC" id="1.1.1.57" evidence="2"/>
<dbReference type="Gene3D" id="3.40.50.11440">
    <property type="match status" value="1"/>
</dbReference>
<protein>
    <submittedName>
        <fullName evidence="2">Putative D-mannonate dehydrogenase</fullName>
        <ecNumber evidence="2">1.1.1.57</ecNumber>
    </submittedName>
</protein>
<dbReference type="InterPro" id="IPR048068">
    <property type="entry name" value="LarA-like"/>
</dbReference>
<dbReference type="EMBL" id="JQ844218">
    <property type="protein sequence ID" value="AGS52980.1"/>
    <property type="molecule type" value="Genomic_DNA"/>
</dbReference>
<dbReference type="PANTHER" id="PTHR33171">
    <property type="entry name" value="LAR_N DOMAIN-CONTAINING PROTEIN"/>
    <property type="match status" value="1"/>
</dbReference>
<dbReference type="Pfam" id="PF09861">
    <property type="entry name" value="Lar_N"/>
    <property type="match status" value="1"/>
</dbReference>
<dbReference type="AlphaFoldDB" id="A0A806KJ93"/>
<sequence>MLEKTYVDYGSSAKDIDNQELEELFSGALSSALADIKTSGKVIILPPDITRFHSRAGFFTEIASGRLADRLGAVLPALGTHMAMTKDELSRMFGKTPPDKFLVHSWRDDITELGRLEAGFVEKAADGKVSYDWPVQVNKLLLKDRADSFCLTISIGQVVPHEVAGMANHAKNIFVGTGGKEAIDKSHFAGAAFGMEKIMGRADTPVRALFDEGLRRFGSKMPPILWVLTVIGARTDEEAKSAKKERGSLAVRGLFIGFGRECFEKAANLSRKVNVNLMNRQVNKAVVYLEPEEYRTTWLGNKAVYRTRMAIADGGELLILAPALERFGEDSGIDALIRKHGYRPSGEILSKVKTDDSLAGNLSAAAHLIHGSSEGRFTVRYCPGDKVSQKEIESVGFQWGDLKEAMKRYDINTLSSGWNTVEGEEIFFVPNPALGLWAEKGRFG</sequence>
<proteinExistence type="predicted"/>
<dbReference type="PANTHER" id="PTHR33171:SF17">
    <property type="entry name" value="LARA-LIKE N-TERMINAL DOMAIN-CONTAINING PROTEIN"/>
    <property type="match status" value="1"/>
</dbReference>
<organism evidence="2">
    <name type="scientific">uncultured bacterium contig00030</name>
    <dbReference type="NCBI Taxonomy" id="1181519"/>
    <lineage>
        <taxon>Bacteria</taxon>
        <taxon>environmental samples</taxon>
    </lineage>
</organism>
<feature type="domain" description="LarA-like N-terminal" evidence="1">
    <location>
        <begin position="33"/>
        <end position="189"/>
    </location>
</feature>
<dbReference type="Gene3D" id="3.90.226.30">
    <property type="match status" value="1"/>
</dbReference>
<accession>A0A806KJ93</accession>
<dbReference type="InterPro" id="IPR018657">
    <property type="entry name" value="LarA-like_N"/>
</dbReference>
<dbReference type="GO" id="GO:0050043">
    <property type="term" value="F:lactate racemase activity"/>
    <property type="evidence" value="ECO:0007669"/>
    <property type="project" value="InterPro"/>
</dbReference>
<name>A0A806KJ93_9BACT</name>
<keyword evidence="2" id="KW-0560">Oxidoreductase</keyword>
<dbReference type="InterPro" id="IPR043166">
    <property type="entry name" value="LarA-like_C"/>
</dbReference>
<reference evidence="2" key="1">
    <citation type="submission" date="2012-03" db="EMBL/GenBank/DDBJ databases">
        <title>Functional metagenomics reveals considerable lignocellulase gene clusters in the gut microbiome of a wood-feeding higher termite.</title>
        <authorList>
            <person name="Liu N."/>
        </authorList>
    </citation>
    <scope>NUCLEOTIDE SEQUENCE</scope>
</reference>
<evidence type="ECO:0000313" key="2">
    <source>
        <dbReference type="EMBL" id="AGS52980.1"/>
    </source>
</evidence>
<evidence type="ECO:0000259" key="1">
    <source>
        <dbReference type="Pfam" id="PF09861"/>
    </source>
</evidence>
<dbReference type="GO" id="GO:0008866">
    <property type="term" value="F:fructuronate reductase activity"/>
    <property type="evidence" value="ECO:0007669"/>
    <property type="project" value="UniProtKB-EC"/>
</dbReference>